<dbReference type="SMART" id="SM00420">
    <property type="entry name" value="HTH_DEOR"/>
    <property type="match status" value="1"/>
</dbReference>
<evidence type="ECO:0000256" key="1">
    <source>
        <dbReference type="ARBA" id="ARBA00022491"/>
    </source>
</evidence>
<dbReference type="InterPro" id="IPR001034">
    <property type="entry name" value="DeoR_HTH"/>
</dbReference>
<dbReference type="PRINTS" id="PR00037">
    <property type="entry name" value="HTHLACR"/>
</dbReference>
<dbReference type="InterPro" id="IPR014036">
    <property type="entry name" value="DeoR-like_C"/>
</dbReference>
<evidence type="ECO:0000256" key="3">
    <source>
        <dbReference type="ARBA" id="ARBA00023125"/>
    </source>
</evidence>
<proteinExistence type="predicted"/>
<dbReference type="SUPFAM" id="SSF46785">
    <property type="entry name" value="Winged helix' DNA-binding domain"/>
    <property type="match status" value="1"/>
</dbReference>
<organism evidence="6 7">
    <name type="scientific">Neptunomonas phycophila</name>
    <dbReference type="NCBI Taxonomy" id="1572645"/>
    <lineage>
        <taxon>Bacteria</taxon>
        <taxon>Pseudomonadati</taxon>
        <taxon>Pseudomonadota</taxon>
        <taxon>Gammaproteobacteria</taxon>
        <taxon>Oceanospirillales</taxon>
        <taxon>Oceanospirillaceae</taxon>
        <taxon>Neptunomonas</taxon>
    </lineage>
</organism>
<reference evidence="6" key="1">
    <citation type="submission" date="2023-07" db="EMBL/GenBank/DDBJ databases">
        <title>Genome content predicts the carbon catabolic preferences of heterotrophic bacteria.</title>
        <authorList>
            <person name="Gralka M."/>
        </authorList>
    </citation>
    <scope>NUCLEOTIDE SEQUENCE</scope>
    <source>
        <strain evidence="6">5G01</strain>
    </source>
</reference>
<evidence type="ECO:0000313" key="6">
    <source>
        <dbReference type="EMBL" id="MDP2522613.1"/>
    </source>
</evidence>
<evidence type="ECO:0000256" key="4">
    <source>
        <dbReference type="ARBA" id="ARBA00023163"/>
    </source>
</evidence>
<dbReference type="NCBIfam" id="NF008154">
    <property type="entry name" value="PRK10906.1"/>
    <property type="match status" value="1"/>
</dbReference>
<sequence length="252" mass="28240">MTQKRRQDQIFEMIQQKGFVSIDELVEHFLVTPQTIRRDLNQLAESDKIKRHHGGAGIESSTVNTAYQTRKIMNLEAKQKIATAIAKQIPDGSSLFINIGTTTETVAQALLHHKNLQIVTNNLHVATILSVKEDFKIIIAAGEVRHRDGGIIGEATVDFMNQFQMDFGIIGISGIDEDGSLLDFDYREVRVAQMIINNSRQVLLGADSDKFGRSAMVRLGNITQMDHVFTEKSPSQDMCRLLKEHNVVLHTS</sequence>
<dbReference type="InterPro" id="IPR050313">
    <property type="entry name" value="Carb_Metab_HTH_regulators"/>
</dbReference>
<name>A0ABT9EU73_9GAMM</name>
<dbReference type="SUPFAM" id="SSF100950">
    <property type="entry name" value="NagB/RpiA/CoA transferase-like"/>
    <property type="match status" value="1"/>
</dbReference>
<dbReference type="PANTHER" id="PTHR30363">
    <property type="entry name" value="HTH-TYPE TRANSCRIPTIONAL REGULATOR SRLR-RELATED"/>
    <property type="match status" value="1"/>
</dbReference>
<keyword evidence="3" id="KW-0238">DNA-binding</keyword>
<comment type="caution">
    <text evidence="6">The sequence shown here is derived from an EMBL/GenBank/DDBJ whole genome shotgun (WGS) entry which is preliminary data.</text>
</comment>
<evidence type="ECO:0000259" key="5">
    <source>
        <dbReference type="PROSITE" id="PS51000"/>
    </source>
</evidence>
<dbReference type="SMART" id="SM01134">
    <property type="entry name" value="DeoRC"/>
    <property type="match status" value="1"/>
</dbReference>
<dbReference type="Proteomes" id="UP001177341">
    <property type="component" value="Unassembled WGS sequence"/>
</dbReference>
<dbReference type="InterPro" id="IPR036390">
    <property type="entry name" value="WH_DNA-bd_sf"/>
</dbReference>
<feature type="domain" description="HTH deoR-type" evidence="5">
    <location>
        <begin position="3"/>
        <end position="58"/>
    </location>
</feature>
<dbReference type="InterPro" id="IPR037171">
    <property type="entry name" value="NagB/RpiA_transferase-like"/>
</dbReference>
<accession>A0ABT9EU73</accession>
<dbReference type="InterPro" id="IPR018356">
    <property type="entry name" value="Tscrpt_reg_HTH_DeoR_CS"/>
</dbReference>
<keyword evidence="2" id="KW-0805">Transcription regulation</keyword>
<dbReference type="RefSeq" id="WP_305450595.1">
    <property type="nucleotide sequence ID" value="NZ_JAUYVO010000005.1"/>
</dbReference>
<keyword evidence="1" id="KW-0678">Repressor</keyword>
<dbReference type="PROSITE" id="PS51000">
    <property type="entry name" value="HTH_DEOR_2"/>
    <property type="match status" value="1"/>
</dbReference>
<dbReference type="PANTHER" id="PTHR30363:SF4">
    <property type="entry name" value="GLYCEROL-3-PHOSPHATE REGULON REPRESSOR"/>
    <property type="match status" value="1"/>
</dbReference>
<dbReference type="InterPro" id="IPR036388">
    <property type="entry name" value="WH-like_DNA-bd_sf"/>
</dbReference>
<keyword evidence="4" id="KW-0804">Transcription</keyword>
<dbReference type="Pfam" id="PF08220">
    <property type="entry name" value="HTH_DeoR"/>
    <property type="match status" value="1"/>
</dbReference>
<dbReference type="Gene3D" id="3.30.750.70">
    <property type="entry name" value="4-hydroxybutyrate coenzyme like domains"/>
    <property type="match status" value="1"/>
</dbReference>
<dbReference type="Pfam" id="PF00455">
    <property type="entry name" value="DeoRC"/>
    <property type="match status" value="1"/>
</dbReference>
<evidence type="ECO:0000256" key="2">
    <source>
        <dbReference type="ARBA" id="ARBA00023015"/>
    </source>
</evidence>
<protein>
    <submittedName>
        <fullName evidence="6">DeoR/GlpR family transcriptional regulator</fullName>
    </submittedName>
</protein>
<dbReference type="PROSITE" id="PS00894">
    <property type="entry name" value="HTH_DEOR_1"/>
    <property type="match status" value="1"/>
</dbReference>
<keyword evidence="7" id="KW-1185">Reference proteome</keyword>
<gene>
    <name evidence="6" type="ORF">Q8W30_08520</name>
</gene>
<dbReference type="EMBL" id="JAUYVO010000005">
    <property type="protein sequence ID" value="MDP2522613.1"/>
    <property type="molecule type" value="Genomic_DNA"/>
</dbReference>
<evidence type="ECO:0000313" key="7">
    <source>
        <dbReference type="Proteomes" id="UP001177341"/>
    </source>
</evidence>
<dbReference type="Gene3D" id="1.10.10.10">
    <property type="entry name" value="Winged helix-like DNA-binding domain superfamily/Winged helix DNA-binding domain"/>
    <property type="match status" value="1"/>
</dbReference>